<sequence>MKKIISLFLLLCTLSICAQQQHLPDSLKERELSKAFYNIRQLSCLSCQSEAYSVFLNYAKSGDVQSMYQLYQCLENGWGVTKNPFEAVEWLEKAAQANFEMAYIRLIDIYKKGLYNISCDLEKACQYAQRLAELDNPIGHYQYGYFLYKGLGCDQCYEKSMKYFAQGAMKNHGPSMYVLGLGYRNGYGLTVDINKARDLLSKAADKGVQAAIQELQSPVGENQLVKRNSGDTSDILPNTYKTVLNRLTNEIIGTYSGKLITYDWSGKHIIESNDLLMNIYIADNKVKIHWLIGSKEIVTLSKLADDSLIFDNVTYQKSDRYNSNKLQQCQFISATFDSKQIDGKSYLHGNLQEYFPELKEKERPMYFIVEKKSDIAFQEDFKKITNLQVTPNLFYDTFNVSFTVTQSGIAHISFYSLKGMVIMSKSLGYLDEGEYSFDFTPDAEVGTYFIRLSYNGKEYLTKTITKTN</sequence>
<gene>
    <name evidence="2" type="ORF">DW888_11525</name>
</gene>
<name>A0A413VN65_9BACE</name>
<dbReference type="EMBL" id="QSGO01000007">
    <property type="protein sequence ID" value="RHB35067.1"/>
    <property type="molecule type" value="Genomic_DNA"/>
</dbReference>
<evidence type="ECO:0000313" key="3">
    <source>
        <dbReference type="Proteomes" id="UP000284379"/>
    </source>
</evidence>
<dbReference type="RefSeq" id="WP_122201581.1">
    <property type="nucleotide sequence ID" value="NZ_CABJFV010000007.1"/>
</dbReference>
<evidence type="ECO:0000256" key="1">
    <source>
        <dbReference type="SAM" id="SignalP"/>
    </source>
</evidence>
<dbReference type="SUPFAM" id="SSF81901">
    <property type="entry name" value="HCP-like"/>
    <property type="match status" value="1"/>
</dbReference>
<dbReference type="Pfam" id="PF08238">
    <property type="entry name" value="Sel1"/>
    <property type="match status" value="3"/>
</dbReference>
<dbReference type="InterPro" id="IPR006597">
    <property type="entry name" value="Sel1-like"/>
</dbReference>
<accession>A0A413VN65</accession>
<reference evidence="2 3" key="1">
    <citation type="submission" date="2018-08" db="EMBL/GenBank/DDBJ databases">
        <title>A genome reference for cultivated species of the human gut microbiota.</title>
        <authorList>
            <person name="Zou Y."/>
            <person name="Xue W."/>
            <person name="Luo G."/>
        </authorList>
    </citation>
    <scope>NUCLEOTIDE SEQUENCE [LARGE SCALE GENOMIC DNA]</scope>
    <source>
        <strain evidence="2 3">AM40-30BH</strain>
    </source>
</reference>
<keyword evidence="1" id="KW-0732">Signal</keyword>
<evidence type="ECO:0000313" key="2">
    <source>
        <dbReference type="EMBL" id="RHB35067.1"/>
    </source>
</evidence>
<feature type="signal peptide" evidence="1">
    <location>
        <begin position="1"/>
        <end position="18"/>
    </location>
</feature>
<dbReference type="SMART" id="SM00671">
    <property type="entry name" value="SEL1"/>
    <property type="match status" value="4"/>
</dbReference>
<protein>
    <submittedName>
        <fullName evidence="2">Sel1 repeat family protein</fullName>
    </submittedName>
</protein>
<dbReference type="InterPro" id="IPR011990">
    <property type="entry name" value="TPR-like_helical_dom_sf"/>
</dbReference>
<comment type="caution">
    <text evidence="2">The sequence shown here is derived from an EMBL/GenBank/DDBJ whole genome shotgun (WGS) entry which is preliminary data.</text>
</comment>
<proteinExistence type="predicted"/>
<dbReference type="Proteomes" id="UP000284379">
    <property type="component" value="Unassembled WGS sequence"/>
</dbReference>
<dbReference type="Gene3D" id="1.25.40.10">
    <property type="entry name" value="Tetratricopeptide repeat domain"/>
    <property type="match status" value="1"/>
</dbReference>
<dbReference type="PANTHER" id="PTHR11102">
    <property type="entry name" value="SEL-1-LIKE PROTEIN"/>
    <property type="match status" value="1"/>
</dbReference>
<dbReference type="PANTHER" id="PTHR11102:SF160">
    <property type="entry name" value="ERAD-ASSOCIATED E3 UBIQUITIN-PROTEIN LIGASE COMPONENT HRD3"/>
    <property type="match status" value="1"/>
</dbReference>
<dbReference type="AlphaFoldDB" id="A0A413VN65"/>
<organism evidence="2 3">
    <name type="scientific">Bacteroides nordii</name>
    <dbReference type="NCBI Taxonomy" id="291645"/>
    <lineage>
        <taxon>Bacteria</taxon>
        <taxon>Pseudomonadati</taxon>
        <taxon>Bacteroidota</taxon>
        <taxon>Bacteroidia</taxon>
        <taxon>Bacteroidales</taxon>
        <taxon>Bacteroidaceae</taxon>
        <taxon>Bacteroides</taxon>
    </lineage>
</organism>
<dbReference type="InterPro" id="IPR050767">
    <property type="entry name" value="Sel1_AlgK"/>
</dbReference>
<feature type="chain" id="PRO_5019566154" evidence="1">
    <location>
        <begin position="19"/>
        <end position="468"/>
    </location>
</feature>